<reference evidence="1" key="1">
    <citation type="submission" date="2020-05" db="EMBL/GenBank/DDBJ databases">
        <title>Large-scale comparative analyses of tick genomes elucidate their genetic diversity and vector capacities.</title>
        <authorList>
            <person name="Jia N."/>
            <person name="Wang J."/>
            <person name="Shi W."/>
            <person name="Du L."/>
            <person name="Sun Y."/>
            <person name="Zhan W."/>
            <person name="Jiang J."/>
            <person name="Wang Q."/>
            <person name="Zhang B."/>
            <person name="Ji P."/>
            <person name="Sakyi L.B."/>
            <person name="Cui X."/>
            <person name="Yuan T."/>
            <person name="Jiang B."/>
            <person name="Yang W."/>
            <person name="Lam T.T.-Y."/>
            <person name="Chang Q."/>
            <person name="Ding S."/>
            <person name="Wang X."/>
            <person name="Zhu J."/>
            <person name="Ruan X."/>
            <person name="Zhao L."/>
            <person name="Wei J."/>
            <person name="Que T."/>
            <person name="Du C."/>
            <person name="Cheng J."/>
            <person name="Dai P."/>
            <person name="Han X."/>
            <person name="Huang E."/>
            <person name="Gao Y."/>
            <person name="Liu J."/>
            <person name="Shao H."/>
            <person name="Ye R."/>
            <person name="Li L."/>
            <person name="Wei W."/>
            <person name="Wang X."/>
            <person name="Wang C."/>
            <person name="Yang T."/>
            <person name="Huo Q."/>
            <person name="Li W."/>
            <person name="Guo W."/>
            <person name="Chen H."/>
            <person name="Zhou L."/>
            <person name="Ni X."/>
            <person name="Tian J."/>
            <person name="Zhou Y."/>
            <person name="Sheng Y."/>
            <person name="Liu T."/>
            <person name="Pan Y."/>
            <person name="Xia L."/>
            <person name="Li J."/>
            <person name="Zhao F."/>
            <person name="Cao W."/>
        </authorList>
    </citation>
    <scope>NUCLEOTIDE SEQUENCE</scope>
    <source>
        <strain evidence="1">Dsil-2018</strain>
    </source>
</reference>
<proteinExistence type="predicted"/>
<dbReference type="EMBL" id="CM023470">
    <property type="protein sequence ID" value="KAH7977362.1"/>
    <property type="molecule type" value="Genomic_DNA"/>
</dbReference>
<keyword evidence="2" id="KW-1185">Reference proteome</keyword>
<accession>A0ACB8DSD1</accession>
<dbReference type="Proteomes" id="UP000821865">
    <property type="component" value="Chromosome 1"/>
</dbReference>
<sequence length="127" mass="14373">MLRRAPTFKRATCLPQELGATLSQSTSIDLRRRSMHRPALSDHLWKRWRKEYLLPLCSALEATPKLPPRLQVGDIVLVPDNDSPPILWKLTRVTELLPGRACCLKLASGSVIWRPVQKSTFFEAGSL</sequence>
<name>A0ACB8DSD1_DERSI</name>
<organism evidence="1 2">
    <name type="scientific">Dermacentor silvarum</name>
    <name type="common">Tick</name>
    <dbReference type="NCBI Taxonomy" id="543639"/>
    <lineage>
        <taxon>Eukaryota</taxon>
        <taxon>Metazoa</taxon>
        <taxon>Ecdysozoa</taxon>
        <taxon>Arthropoda</taxon>
        <taxon>Chelicerata</taxon>
        <taxon>Arachnida</taxon>
        <taxon>Acari</taxon>
        <taxon>Parasitiformes</taxon>
        <taxon>Ixodida</taxon>
        <taxon>Ixodoidea</taxon>
        <taxon>Ixodidae</taxon>
        <taxon>Rhipicephalinae</taxon>
        <taxon>Dermacentor</taxon>
    </lineage>
</organism>
<gene>
    <name evidence="1" type="ORF">HPB49_000946</name>
</gene>
<comment type="caution">
    <text evidence="1">The sequence shown here is derived from an EMBL/GenBank/DDBJ whole genome shotgun (WGS) entry which is preliminary data.</text>
</comment>
<protein>
    <submittedName>
        <fullName evidence="1">Uncharacterized protein</fullName>
    </submittedName>
</protein>
<evidence type="ECO:0000313" key="1">
    <source>
        <dbReference type="EMBL" id="KAH7977362.1"/>
    </source>
</evidence>
<evidence type="ECO:0000313" key="2">
    <source>
        <dbReference type="Proteomes" id="UP000821865"/>
    </source>
</evidence>